<dbReference type="OrthoDB" id="203172at2157"/>
<sequence>MVEVAVLGGGVGGLSAAHELAERGVSVTVYESGDRMGGKARSFPGPCSSCATPLPAEHGFRFFPGFYQHVTDTMSRIPFDDGSVLDNLVETTEVLQASAERQWTMSTNVPTTIGGFRTATSNLFGGPEVSGDEKAYFLNRIGQLLTCSEERLAGELDEVSWWEFIDADRMSHKYRQNLAYGLSQSFVALQPRRASTRTMGRIYLQLLQGMFDESKESDLVLNGPTSDVWIDPWTTYLESLGVDFRPNTPVTAIESDGEVVTGVRVDDGGTERTITAEYYVVGLPLGVLESLLTPELEAAAPSVAGVSHLDEAWMNGIQFYLEEDVDLVHGHGIYYDSPWAITTISQRQFWDGYDFDDHEGVEGILSVCVSNWNDPGIVYDKPARECTRDEIKTEVLAQLERHLAADRGVGFSADLVRDWCLDPAITFGEDGTVDGNREPLFINSVGSLKHRPEPATAAENLTVATDYARTNSELACMESANEAARRAVNAILARSDWSAEPCRLWQLTLPRSIEGLQRVDELIYRGGFPHPGAVSPTVWSGYSALRSLF</sequence>
<dbReference type="PANTHER" id="PTHR42923">
    <property type="entry name" value="PROTOPORPHYRINOGEN OXIDASE"/>
    <property type="match status" value="1"/>
</dbReference>
<evidence type="ECO:0000313" key="3">
    <source>
        <dbReference type="Proteomes" id="UP000281431"/>
    </source>
</evidence>
<name>A0A3N6MGV7_NATCH</name>
<reference evidence="2 3" key="1">
    <citation type="submission" date="2018-10" db="EMBL/GenBank/DDBJ databases">
        <title>Natrarchaeobius chitinivorans gen. nov., sp. nov., and Natrarchaeobius haloalkaliphilus sp. nov., alkaliphilic, chitin-utilizing haloarchaea from hypersaline alkaline lakes.</title>
        <authorList>
            <person name="Sorokin D.Y."/>
            <person name="Elcheninov A.G."/>
            <person name="Kostrikina N.A."/>
            <person name="Bale N.J."/>
            <person name="Sinninghe Damste J.S."/>
            <person name="Khijniak T.V."/>
            <person name="Kublanov I.V."/>
            <person name="Toshchakov S.V."/>
        </authorList>
    </citation>
    <scope>NUCLEOTIDE SEQUENCE [LARGE SCALE GENOMIC DNA]</scope>
    <source>
        <strain evidence="2 3">AArcht7</strain>
    </source>
</reference>
<proteinExistence type="predicted"/>
<dbReference type="GO" id="GO:0016491">
    <property type="term" value="F:oxidoreductase activity"/>
    <property type="evidence" value="ECO:0007669"/>
    <property type="project" value="InterPro"/>
</dbReference>
<dbReference type="InterPro" id="IPR036188">
    <property type="entry name" value="FAD/NAD-bd_sf"/>
</dbReference>
<dbReference type="Gene3D" id="3.50.50.60">
    <property type="entry name" value="FAD/NAD(P)-binding domain"/>
    <property type="match status" value="1"/>
</dbReference>
<accession>A0A3N6MGV7</accession>
<keyword evidence="3" id="KW-1185">Reference proteome</keyword>
<dbReference type="AlphaFoldDB" id="A0A3N6MGV7"/>
<dbReference type="Proteomes" id="UP000281431">
    <property type="component" value="Unassembled WGS sequence"/>
</dbReference>
<dbReference type="PANTHER" id="PTHR42923:SF46">
    <property type="entry name" value="AMINE OXIDASE"/>
    <property type="match status" value="1"/>
</dbReference>
<evidence type="ECO:0000313" key="2">
    <source>
        <dbReference type="EMBL" id="RQH03239.1"/>
    </source>
</evidence>
<dbReference type="PRINTS" id="PR00419">
    <property type="entry name" value="ADXRDTASE"/>
</dbReference>
<dbReference type="InterPro" id="IPR002937">
    <property type="entry name" value="Amino_oxidase"/>
</dbReference>
<organism evidence="2 3">
    <name type="scientific">Natrarchaeobius chitinivorans</name>
    <dbReference type="NCBI Taxonomy" id="1679083"/>
    <lineage>
        <taxon>Archaea</taxon>
        <taxon>Methanobacteriati</taxon>
        <taxon>Methanobacteriota</taxon>
        <taxon>Stenosarchaea group</taxon>
        <taxon>Halobacteria</taxon>
        <taxon>Halobacteriales</taxon>
        <taxon>Natrialbaceae</taxon>
        <taxon>Natrarchaeobius</taxon>
    </lineage>
</organism>
<protein>
    <submittedName>
        <fullName evidence="2">FAD-dependent oxidoreductase</fullName>
    </submittedName>
</protein>
<dbReference type="SUPFAM" id="SSF51905">
    <property type="entry name" value="FAD/NAD(P)-binding domain"/>
    <property type="match status" value="1"/>
</dbReference>
<comment type="caution">
    <text evidence="2">The sequence shown here is derived from an EMBL/GenBank/DDBJ whole genome shotgun (WGS) entry which is preliminary data.</text>
</comment>
<dbReference type="EMBL" id="REFZ01000001">
    <property type="protein sequence ID" value="RQH03239.1"/>
    <property type="molecule type" value="Genomic_DNA"/>
</dbReference>
<gene>
    <name evidence="2" type="ORF">EA472_01240</name>
</gene>
<feature type="domain" description="Amine oxidase" evidence="1">
    <location>
        <begin position="12"/>
        <end position="492"/>
    </location>
</feature>
<dbReference type="InterPro" id="IPR050464">
    <property type="entry name" value="Zeta_carotene_desat/Oxidored"/>
</dbReference>
<dbReference type="Pfam" id="PF01593">
    <property type="entry name" value="Amino_oxidase"/>
    <property type="match status" value="1"/>
</dbReference>
<evidence type="ECO:0000259" key="1">
    <source>
        <dbReference type="Pfam" id="PF01593"/>
    </source>
</evidence>